<sequence length="198" mass="23384">MARHMNEKEFERLLAVQCAPLLIGIKISSTVILDVKDVDLVVKMFDRSTISYYKLYQNDEKLILLLYRKNDLITYLNKLEVRDAMIQFGYHQYDLRNILKEFSKRYCIYMMNKEIFPHELGLILGYPVHDVIGFMQNQGRNSLYSGYWKVYDDLAKALLIFESYGEAKKIVLQMLSEGMSIPYIIHQYKSKERKVGII</sequence>
<protein>
    <recommendedName>
        <fullName evidence="3">DUF3793 family protein</fullName>
    </recommendedName>
</protein>
<dbReference type="InterPro" id="IPR024523">
    <property type="entry name" value="DUF3793"/>
</dbReference>
<organism evidence="1 2">
    <name type="scientific">Anaeromicropila herbilytica</name>
    <dbReference type="NCBI Taxonomy" id="2785025"/>
    <lineage>
        <taxon>Bacteria</taxon>
        <taxon>Bacillati</taxon>
        <taxon>Bacillota</taxon>
        <taxon>Clostridia</taxon>
        <taxon>Lachnospirales</taxon>
        <taxon>Lachnospiraceae</taxon>
        <taxon>Anaeromicropila</taxon>
    </lineage>
</organism>
<keyword evidence="2" id="KW-1185">Reference proteome</keyword>
<dbReference type="KEGG" id="ahb:bsdtb5_06690"/>
<name>A0A7R7IBZ9_9FIRM</name>
<proteinExistence type="predicted"/>
<dbReference type="RefSeq" id="WP_271714655.1">
    <property type="nucleotide sequence ID" value="NZ_AP024169.1"/>
</dbReference>
<evidence type="ECO:0008006" key="3">
    <source>
        <dbReference type="Google" id="ProtNLM"/>
    </source>
</evidence>
<evidence type="ECO:0000313" key="2">
    <source>
        <dbReference type="Proteomes" id="UP000595897"/>
    </source>
</evidence>
<reference evidence="1 2" key="1">
    <citation type="submission" date="2020-11" db="EMBL/GenBank/DDBJ databases">
        <title>Draft genome sequencing of a Lachnospiraceae strain isolated from anoxic soil subjected to BSD treatment.</title>
        <authorList>
            <person name="Uek A."/>
            <person name="Tonouchi A."/>
        </authorList>
    </citation>
    <scope>NUCLEOTIDE SEQUENCE [LARGE SCALE GENOMIC DNA]</scope>
    <source>
        <strain evidence="1 2">TB5</strain>
    </source>
</reference>
<gene>
    <name evidence="1" type="ORF">bsdtb5_06690</name>
</gene>
<dbReference type="Proteomes" id="UP000595897">
    <property type="component" value="Chromosome"/>
</dbReference>
<dbReference type="EMBL" id="AP024169">
    <property type="protein sequence ID" value="BCN29374.1"/>
    <property type="molecule type" value="Genomic_DNA"/>
</dbReference>
<dbReference type="AlphaFoldDB" id="A0A7R7IBZ9"/>
<accession>A0A7R7IBZ9</accession>
<evidence type="ECO:0000313" key="1">
    <source>
        <dbReference type="EMBL" id="BCN29374.1"/>
    </source>
</evidence>
<dbReference type="Pfam" id="PF12672">
    <property type="entry name" value="DUF3793"/>
    <property type="match status" value="1"/>
</dbReference>